<dbReference type="EC" id="3.2.1.28" evidence="4"/>
<dbReference type="PANTHER" id="PTHR23403:SF1">
    <property type="entry name" value="TREHALASE"/>
    <property type="match status" value="1"/>
</dbReference>
<dbReference type="PANTHER" id="PTHR23403">
    <property type="entry name" value="TREHALASE"/>
    <property type="match status" value="1"/>
</dbReference>
<evidence type="ECO:0000313" key="5">
    <source>
        <dbReference type="EMBL" id="ABR17991.1"/>
    </source>
</evidence>
<dbReference type="Gene3D" id="1.50.10.10">
    <property type="match status" value="1"/>
</dbReference>
<dbReference type="PRINTS" id="PR00744">
    <property type="entry name" value="GLHYDRLASE37"/>
</dbReference>
<dbReference type="EMBL" id="EF678223">
    <property type="protein sequence ID" value="ABR17991.1"/>
    <property type="molecule type" value="mRNA"/>
</dbReference>
<organism evidence="5">
    <name type="scientific">Picea sitchensis</name>
    <name type="common">Sitka spruce</name>
    <name type="synonym">Pinus sitchensis</name>
    <dbReference type="NCBI Taxonomy" id="3332"/>
    <lineage>
        <taxon>Eukaryota</taxon>
        <taxon>Viridiplantae</taxon>
        <taxon>Streptophyta</taxon>
        <taxon>Embryophyta</taxon>
        <taxon>Tracheophyta</taxon>
        <taxon>Spermatophyta</taxon>
        <taxon>Pinopsida</taxon>
        <taxon>Pinidae</taxon>
        <taxon>Conifers I</taxon>
        <taxon>Pinales</taxon>
        <taxon>Pinaceae</taxon>
        <taxon>Picea</taxon>
    </lineage>
</organism>
<name>B8LQR1_PICSI</name>
<dbReference type="InterPro" id="IPR012341">
    <property type="entry name" value="6hp_glycosidase-like_sf"/>
</dbReference>
<evidence type="ECO:0000256" key="3">
    <source>
        <dbReference type="ARBA" id="ARBA00023295"/>
    </source>
</evidence>
<evidence type="ECO:0000256" key="4">
    <source>
        <dbReference type="RuleBase" id="RU361180"/>
    </source>
</evidence>
<evidence type="ECO:0000256" key="2">
    <source>
        <dbReference type="ARBA" id="ARBA00022801"/>
    </source>
</evidence>
<dbReference type="AlphaFoldDB" id="B8LQR1"/>
<comment type="similarity">
    <text evidence="1 4">Belongs to the glycosyl hydrolase 37 family.</text>
</comment>
<dbReference type="GO" id="GO:0004555">
    <property type="term" value="F:alpha,alpha-trehalase activity"/>
    <property type="evidence" value="ECO:0007669"/>
    <property type="project" value="UniProtKB-EC"/>
</dbReference>
<dbReference type="CAZy" id="GH37">
    <property type="family name" value="Glycoside Hydrolase Family 37"/>
</dbReference>
<reference evidence="5" key="1">
    <citation type="submission" date="2007-06" db="EMBL/GenBank/DDBJ databases">
        <title>Full length cDNA sequences from Sitka Spruce (Picea sitchensis).</title>
        <authorList>
            <person name="Ralph S.G."/>
            <person name="Chun H.E."/>
            <person name="Liao N."/>
            <person name="Ali J."/>
            <person name="Reid K."/>
            <person name="Kolosova N."/>
            <person name="Cooper N."/>
            <person name="Cullis C."/>
            <person name="Jancsik S."/>
            <person name="Moore R."/>
            <person name="Mayo M."/>
            <person name="Wagner S."/>
            <person name="Holt R.A."/>
            <person name="Jones S.J.M."/>
            <person name="Marra M.A."/>
            <person name="Ritland C.E."/>
            <person name="Ritland K."/>
            <person name="Bohlmann J."/>
        </authorList>
    </citation>
    <scope>NUCLEOTIDE SEQUENCE</scope>
    <source>
        <tissue evidence="5">Bark</tissue>
    </source>
</reference>
<dbReference type="InterPro" id="IPR008928">
    <property type="entry name" value="6-hairpin_glycosidase_sf"/>
</dbReference>
<comment type="catalytic activity">
    <reaction evidence="4">
        <text>alpha,alpha-trehalose + H2O = alpha-D-glucose + beta-D-glucose</text>
        <dbReference type="Rhea" id="RHEA:32675"/>
        <dbReference type="ChEBI" id="CHEBI:15377"/>
        <dbReference type="ChEBI" id="CHEBI:15903"/>
        <dbReference type="ChEBI" id="CHEBI:16551"/>
        <dbReference type="ChEBI" id="CHEBI:17925"/>
        <dbReference type="EC" id="3.2.1.28"/>
    </reaction>
</comment>
<sequence length="607" mass="69117">MEAYNGKKWASMSINLAHKFTINKLIFFILCVLLLMRVAVGKSCMESGPVVPSSALLSFLEQVQQSALATFGPSNFDPKHYVDLPLRFNLSETRRAFQRLPSANTLSADRFNGFLNEYFGEVGSDLKNNDPPDFNAQPEGFLPEVVNQEVRKWALEVHSLWKVLSRKVVKSVAERHDEHTLLPLPGGVIIPGSRFREVYYWDSYWIIRGLLASKMYETAKGIVNNLVSLIHKYGFVLNGARTYYTNRSQPPLLSAMVRAIYMKTGDIDLLKMALPTLLQEHKFWNSGFHKVIIRDVHGAKHSLSRYYARWDTPRPESATIDMETAAGLTESKKRLLYREIATTAESGWDFSSRWMRDRKNLTTLHTTSIIPVDLNVFLLQMELNIEFFAKTLGESSIAETFIQASNARHIAIDTILWNNEMGQWLDYWLDPLKCEHVQINDQQSEEIHVWDASNQNKNIFSSNFFPLWVEAFHSDATRVEKVIHKFRSSGLLQPAGISTSLLNTGQQWDFPNGWAPSQHIISEGIAKHASREGKLLAEDIARRWLRTNYVTFKSTGQMHEKYDVEACGKIGGGGEYTPQTGFGWSNGVVLALLEEFGWPINMPIDCR</sequence>
<protein>
    <recommendedName>
        <fullName evidence="4">Trehalase</fullName>
        <ecNumber evidence="4">3.2.1.28</ecNumber>
    </recommendedName>
    <alternativeName>
        <fullName evidence="4">Alpha-trehalose glucohydrolase</fullName>
    </alternativeName>
</protein>
<dbReference type="PROSITE" id="PS00928">
    <property type="entry name" value="TREHALASE_2"/>
    <property type="match status" value="1"/>
</dbReference>
<dbReference type="SUPFAM" id="SSF48208">
    <property type="entry name" value="Six-hairpin glycosidases"/>
    <property type="match status" value="1"/>
</dbReference>
<evidence type="ECO:0000256" key="1">
    <source>
        <dbReference type="ARBA" id="ARBA00005615"/>
    </source>
</evidence>
<dbReference type="InterPro" id="IPR018232">
    <property type="entry name" value="Glyco_hydro_37_CS"/>
</dbReference>
<dbReference type="InterPro" id="IPR001661">
    <property type="entry name" value="Glyco_hydro_37"/>
</dbReference>
<dbReference type="Pfam" id="PF01204">
    <property type="entry name" value="Trehalase"/>
    <property type="match status" value="1"/>
</dbReference>
<accession>B8LQR1</accession>
<keyword evidence="3 4" id="KW-0326">Glycosidase</keyword>
<proteinExistence type="evidence at transcript level"/>
<dbReference type="GO" id="GO:0005993">
    <property type="term" value="P:trehalose catabolic process"/>
    <property type="evidence" value="ECO:0007669"/>
    <property type="project" value="TreeGrafter"/>
</dbReference>
<keyword evidence="2 4" id="KW-0378">Hydrolase</keyword>